<evidence type="ECO:0000256" key="5">
    <source>
        <dbReference type="ARBA" id="ARBA00022737"/>
    </source>
</evidence>
<comment type="caution">
    <text evidence="14">The sequence shown here is derived from an EMBL/GenBank/DDBJ whole genome shotgun (WGS) entry which is preliminary data.</text>
</comment>
<proteinExistence type="inferred from homology"/>
<dbReference type="EMBL" id="VIKS01000010">
    <property type="protein sequence ID" value="TQV86576.1"/>
    <property type="molecule type" value="Genomic_DNA"/>
</dbReference>
<dbReference type="SUPFAM" id="SSF56176">
    <property type="entry name" value="FAD-binding/transporter-associated domain-like"/>
    <property type="match status" value="1"/>
</dbReference>
<evidence type="ECO:0000256" key="11">
    <source>
        <dbReference type="SAM" id="Phobius"/>
    </source>
</evidence>
<evidence type="ECO:0000259" key="13">
    <source>
        <dbReference type="PROSITE" id="PS51846"/>
    </source>
</evidence>
<name>A0A545UAT4_9GAMM</name>
<evidence type="ECO:0000256" key="9">
    <source>
        <dbReference type="PROSITE-ProRule" id="PRU00703"/>
    </source>
</evidence>
<keyword evidence="6 10" id="KW-1133">Transmembrane helix</keyword>
<dbReference type="InterPro" id="IPR016169">
    <property type="entry name" value="FAD-bd_PCMH_sub2"/>
</dbReference>
<evidence type="ECO:0000256" key="4">
    <source>
        <dbReference type="ARBA" id="ARBA00022692"/>
    </source>
</evidence>
<keyword evidence="3" id="KW-1003">Cell membrane</keyword>
<gene>
    <name evidence="14" type="ORF">FLL46_16880</name>
</gene>
<dbReference type="Pfam" id="PF03471">
    <property type="entry name" value="CorC_HlyC"/>
    <property type="match status" value="1"/>
</dbReference>
<evidence type="ECO:0000256" key="3">
    <source>
        <dbReference type="ARBA" id="ARBA00022475"/>
    </source>
</evidence>
<dbReference type="OrthoDB" id="9797674at2"/>
<dbReference type="Gene3D" id="3.10.580.10">
    <property type="entry name" value="CBS-domain"/>
    <property type="match status" value="1"/>
</dbReference>
<dbReference type="PROSITE" id="PS51846">
    <property type="entry name" value="CNNM"/>
    <property type="match status" value="1"/>
</dbReference>
<dbReference type="InterPro" id="IPR002550">
    <property type="entry name" value="CNNM"/>
</dbReference>
<dbReference type="SMART" id="SM01091">
    <property type="entry name" value="CorC_HlyC"/>
    <property type="match status" value="1"/>
</dbReference>
<dbReference type="Proteomes" id="UP000315439">
    <property type="component" value="Unassembled WGS sequence"/>
</dbReference>
<dbReference type="AlphaFoldDB" id="A0A545UAT4"/>
<feature type="domain" description="CBS" evidence="12">
    <location>
        <begin position="208"/>
        <end position="268"/>
    </location>
</feature>
<evidence type="ECO:0000256" key="7">
    <source>
        <dbReference type="ARBA" id="ARBA00023122"/>
    </source>
</evidence>
<keyword evidence="5" id="KW-0677">Repeat</keyword>
<dbReference type="Pfam" id="PF00571">
    <property type="entry name" value="CBS"/>
    <property type="match status" value="2"/>
</dbReference>
<keyword evidence="7 9" id="KW-0129">CBS domain</keyword>
<feature type="transmembrane region" description="Helical" evidence="11">
    <location>
        <begin position="92"/>
        <end position="112"/>
    </location>
</feature>
<feature type="domain" description="CBS" evidence="12">
    <location>
        <begin position="276"/>
        <end position="334"/>
    </location>
</feature>
<keyword evidence="8 10" id="KW-0472">Membrane</keyword>
<evidence type="ECO:0000313" key="15">
    <source>
        <dbReference type="Proteomes" id="UP000315439"/>
    </source>
</evidence>
<evidence type="ECO:0000256" key="2">
    <source>
        <dbReference type="ARBA" id="ARBA00006337"/>
    </source>
</evidence>
<evidence type="ECO:0000256" key="10">
    <source>
        <dbReference type="PROSITE-ProRule" id="PRU01193"/>
    </source>
</evidence>
<dbReference type="NCBIfam" id="NF008604">
    <property type="entry name" value="PRK11573.1"/>
    <property type="match status" value="1"/>
</dbReference>
<dbReference type="GO" id="GO:0050660">
    <property type="term" value="F:flavin adenine dinucleotide binding"/>
    <property type="evidence" value="ECO:0007669"/>
    <property type="project" value="InterPro"/>
</dbReference>
<keyword evidence="15" id="KW-1185">Reference proteome</keyword>
<evidence type="ECO:0000256" key="6">
    <source>
        <dbReference type="ARBA" id="ARBA00022989"/>
    </source>
</evidence>
<dbReference type="PROSITE" id="PS51371">
    <property type="entry name" value="CBS"/>
    <property type="match status" value="2"/>
</dbReference>
<keyword evidence="4 10" id="KW-0812">Transmembrane</keyword>
<organism evidence="14 15">
    <name type="scientific">Aliikangiella coralliicola</name>
    <dbReference type="NCBI Taxonomy" id="2592383"/>
    <lineage>
        <taxon>Bacteria</taxon>
        <taxon>Pseudomonadati</taxon>
        <taxon>Pseudomonadota</taxon>
        <taxon>Gammaproteobacteria</taxon>
        <taxon>Oceanospirillales</taxon>
        <taxon>Pleioneaceae</taxon>
        <taxon>Aliikangiella</taxon>
    </lineage>
</organism>
<protein>
    <submittedName>
        <fullName evidence="14">HlyC/CorC family transporter</fullName>
    </submittedName>
</protein>
<dbReference type="InterPro" id="IPR005170">
    <property type="entry name" value="Transptr-assoc_dom"/>
</dbReference>
<dbReference type="InterPro" id="IPR000644">
    <property type="entry name" value="CBS_dom"/>
</dbReference>
<dbReference type="CDD" id="cd04590">
    <property type="entry name" value="CBS_pair_CorC_HlyC_assoc"/>
    <property type="match status" value="1"/>
</dbReference>
<dbReference type="InterPro" id="IPR036318">
    <property type="entry name" value="FAD-bd_PCMH-like_sf"/>
</dbReference>
<accession>A0A545UAT4</accession>
<comment type="similarity">
    <text evidence="2">Belongs to the UPF0053 family.</text>
</comment>
<dbReference type="InterPro" id="IPR044751">
    <property type="entry name" value="Ion_transp-like_CBS"/>
</dbReference>
<evidence type="ECO:0000259" key="12">
    <source>
        <dbReference type="PROSITE" id="PS51371"/>
    </source>
</evidence>
<dbReference type="RefSeq" id="WP_142932500.1">
    <property type="nucleotide sequence ID" value="NZ_ML660166.1"/>
</dbReference>
<dbReference type="PANTHER" id="PTHR22777:SF32">
    <property type="entry name" value="UPF0053 INNER MEMBRANE PROTEIN YFJD"/>
    <property type="match status" value="1"/>
</dbReference>
<dbReference type="InterPro" id="IPR046342">
    <property type="entry name" value="CBS_dom_sf"/>
</dbReference>
<evidence type="ECO:0000256" key="8">
    <source>
        <dbReference type="ARBA" id="ARBA00023136"/>
    </source>
</evidence>
<dbReference type="SUPFAM" id="SSF54631">
    <property type="entry name" value="CBS-domain pair"/>
    <property type="match status" value="1"/>
</dbReference>
<dbReference type="PANTHER" id="PTHR22777">
    <property type="entry name" value="HEMOLYSIN-RELATED"/>
    <property type="match status" value="1"/>
</dbReference>
<feature type="transmembrane region" description="Helical" evidence="11">
    <location>
        <begin position="62"/>
        <end position="85"/>
    </location>
</feature>
<reference evidence="14 15" key="1">
    <citation type="submission" date="2019-07" db="EMBL/GenBank/DDBJ databases">
        <title>Draft genome for Aliikangiella sp. M105.</title>
        <authorList>
            <person name="Wang G."/>
        </authorList>
    </citation>
    <scope>NUCLEOTIDE SEQUENCE [LARGE SCALE GENOMIC DNA]</scope>
    <source>
        <strain evidence="14 15">M105</strain>
    </source>
</reference>
<dbReference type="GO" id="GO:0005886">
    <property type="term" value="C:plasma membrane"/>
    <property type="evidence" value="ECO:0007669"/>
    <property type="project" value="UniProtKB-SubCell"/>
</dbReference>
<dbReference type="FunFam" id="3.30.465.10:FF:000010">
    <property type="entry name" value="DUF21 domain-containing protein"/>
    <property type="match status" value="1"/>
</dbReference>
<feature type="domain" description="CNNM transmembrane" evidence="13">
    <location>
        <begin position="2"/>
        <end position="192"/>
    </location>
</feature>
<dbReference type="Pfam" id="PF01595">
    <property type="entry name" value="CNNM"/>
    <property type="match status" value="1"/>
</dbReference>
<sequence length="429" mass="47432">MENISTTTLSLILVALIVLSGFFSSSETGMMSLNRYRLKNLAKKGNKGALLTQKLLARPDRLIGLILIGNNFVNILAASIATVICVRIWGDLGIAIATLGLTIVILIFAEVTPKTLAALHPEKIAYPASFILTPLYKVCFIFVWGLNAVTNGLLKLVGVNVEHGQNDNLNSDELKIIVSDAGALIPKRHQNMLLSVLDLEKVTVEDIMIPRNEVTGVDLELPIDEVISQMRNAVHTRLPVYRDEIDNVEGFLHSRQIIKLLAYDDEDLTKELILEAITPVYFIPEGTPLNTQLLNFQRKKLRIGLVVDEYGDILGLATLEDILEEIVGEFTTDFADTSKDIQKEKDGSIIIDGSATIRDINRSLDWTLPTDGPKTLNGLILEYIEAIPQAGTGMRLSGYPMEILQVKSNMIKSVRVWPELHADQTLDIA</sequence>
<evidence type="ECO:0000313" key="14">
    <source>
        <dbReference type="EMBL" id="TQV86576.1"/>
    </source>
</evidence>
<feature type="transmembrane region" description="Helical" evidence="11">
    <location>
        <begin position="124"/>
        <end position="146"/>
    </location>
</feature>
<dbReference type="Gene3D" id="3.30.465.10">
    <property type="match status" value="1"/>
</dbReference>
<comment type="subcellular location">
    <subcellularLocation>
        <location evidence="1">Cell membrane</location>
        <topology evidence="1">Multi-pass membrane protein</topology>
    </subcellularLocation>
</comment>
<evidence type="ECO:0000256" key="1">
    <source>
        <dbReference type="ARBA" id="ARBA00004651"/>
    </source>
</evidence>